<dbReference type="InterPro" id="IPR019019">
    <property type="entry name" value="H-type_lectin_domain"/>
</dbReference>
<dbReference type="VEuPathDB" id="FungiDB:CIHG_08399"/>
<dbReference type="GO" id="GO:0030246">
    <property type="term" value="F:carbohydrate binding"/>
    <property type="evidence" value="ECO:0007669"/>
    <property type="project" value="InterPro"/>
</dbReference>
<organism evidence="2 3">
    <name type="scientific">Coccidioides immitis H538.4</name>
    <dbReference type="NCBI Taxonomy" id="396776"/>
    <lineage>
        <taxon>Eukaryota</taxon>
        <taxon>Fungi</taxon>
        <taxon>Dikarya</taxon>
        <taxon>Ascomycota</taxon>
        <taxon>Pezizomycotina</taxon>
        <taxon>Eurotiomycetes</taxon>
        <taxon>Eurotiomycetidae</taxon>
        <taxon>Onygenales</taxon>
        <taxon>Onygenaceae</taxon>
        <taxon>Coccidioides</taxon>
    </lineage>
</organism>
<name>A0A0J8RZA5_COCIT</name>
<evidence type="ECO:0000313" key="3">
    <source>
        <dbReference type="Proteomes" id="UP000054563"/>
    </source>
</evidence>
<dbReference type="InterPro" id="IPR037221">
    <property type="entry name" value="H-type_lectin_dom_sf"/>
</dbReference>
<proteinExistence type="predicted"/>
<feature type="domain" description="H-type lectin" evidence="1">
    <location>
        <begin position="96"/>
        <end position="135"/>
    </location>
</feature>
<gene>
    <name evidence="2" type="ORF">CIHG_08399</name>
</gene>
<protein>
    <recommendedName>
        <fullName evidence="1">H-type lectin domain-containing protein</fullName>
    </recommendedName>
</protein>
<dbReference type="GO" id="GO:0007155">
    <property type="term" value="P:cell adhesion"/>
    <property type="evidence" value="ECO:0007669"/>
    <property type="project" value="InterPro"/>
</dbReference>
<dbReference type="Gene3D" id="2.60.40.2080">
    <property type="match status" value="1"/>
</dbReference>
<evidence type="ECO:0000259" key="1">
    <source>
        <dbReference type="Pfam" id="PF09458"/>
    </source>
</evidence>
<dbReference type="Pfam" id="PF09458">
    <property type="entry name" value="H_lectin"/>
    <property type="match status" value="1"/>
</dbReference>
<sequence>MAGSNLADCSHEGWYTINSASLNLIANWGTVIIPLLQAEQNNCTLRFGISQSCRSGWTSDGSYIEFPKELPDQGIRMIRMIYPSVARSPETGISPSKKGNSKLSVEPRKITQSRFCLRFDTWGNGNLHGADASWIVYPRSKPDCSSGIIGFSFDEGTLESKEVDLDIWQPKRVYAAIN</sequence>
<dbReference type="AlphaFoldDB" id="A0A0J8RZA5"/>
<accession>A0A0J8RZA5</accession>
<reference evidence="3" key="1">
    <citation type="journal article" date="2010" name="Genome Res.">
        <title>Population genomic sequencing of Coccidioides fungi reveals recent hybridization and transposon control.</title>
        <authorList>
            <person name="Neafsey D.E."/>
            <person name="Barker B.M."/>
            <person name="Sharpton T.J."/>
            <person name="Stajich J.E."/>
            <person name="Park D.J."/>
            <person name="Whiston E."/>
            <person name="Hung C.-Y."/>
            <person name="McMahan C."/>
            <person name="White J."/>
            <person name="Sykes S."/>
            <person name="Heiman D."/>
            <person name="Young S."/>
            <person name="Zeng Q."/>
            <person name="Abouelleil A."/>
            <person name="Aftuck L."/>
            <person name="Bessette D."/>
            <person name="Brown A."/>
            <person name="FitzGerald M."/>
            <person name="Lui A."/>
            <person name="Macdonald J.P."/>
            <person name="Priest M."/>
            <person name="Orbach M.J."/>
            <person name="Galgiani J.N."/>
            <person name="Kirkland T.N."/>
            <person name="Cole G.T."/>
            <person name="Birren B.W."/>
            <person name="Henn M.R."/>
            <person name="Taylor J.W."/>
            <person name="Rounsley S.D."/>
        </authorList>
    </citation>
    <scope>NUCLEOTIDE SEQUENCE [LARGE SCALE GENOMIC DNA]</scope>
    <source>
        <strain evidence="3">H538.4</strain>
    </source>
</reference>
<dbReference type="SUPFAM" id="SSF141086">
    <property type="entry name" value="Agglutinin HPA-like"/>
    <property type="match status" value="1"/>
</dbReference>
<evidence type="ECO:0000313" key="2">
    <source>
        <dbReference type="EMBL" id="KMU90510.1"/>
    </source>
</evidence>
<dbReference type="STRING" id="396776.A0A0J8RZA5"/>
<dbReference type="EMBL" id="DS017022">
    <property type="protein sequence ID" value="KMU90510.1"/>
    <property type="molecule type" value="Genomic_DNA"/>
</dbReference>
<dbReference type="Proteomes" id="UP000054563">
    <property type="component" value="Unassembled WGS sequence"/>
</dbReference>